<reference evidence="5 6" key="1">
    <citation type="submission" date="2020-08" db="EMBL/GenBank/DDBJ databases">
        <title>Genomic Encyclopedia of Type Strains, Phase IV (KMG-V): Genome sequencing to study the core and pangenomes of soil and plant-associated prokaryotes.</title>
        <authorList>
            <person name="Whitman W."/>
        </authorList>
    </citation>
    <scope>NUCLEOTIDE SEQUENCE [LARGE SCALE GENOMIC DNA]</scope>
    <source>
        <strain evidence="5 6">M8US30</strain>
    </source>
</reference>
<dbReference type="InterPro" id="IPR000891">
    <property type="entry name" value="PYR_CT"/>
</dbReference>
<dbReference type="Gene3D" id="3.20.20.70">
    <property type="entry name" value="Aldolase class I"/>
    <property type="match status" value="1"/>
</dbReference>
<dbReference type="AlphaFoldDB" id="A0A7W8J858"/>
<protein>
    <submittedName>
        <fullName evidence="5">Hydroxymethylglutaryl-CoA lyase</fullName>
        <ecNumber evidence="5">4.1.3.4</ecNumber>
    </submittedName>
</protein>
<dbReference type="GO" id="GO:0006552">
    <property type="term" value="P:L-leucine catabolic process"/>
    <property type="evidence" value="ECO:0007669"/>
    <property type="project" value="TreeGrafter"/>
</dbReference>
<dbReference type="EC" id="4.1.3.4" evidence="5"/>
<dbReference type="PANTHER" id="PTHR42738:SF7">
    <property type="entry name" value="HYDROXYMETHYLGLUTARYL-COA LYASE"/>
    <property type="match status" value="1"/>
</dbReference>
<dbReference type="InterPro" id="IPR043594">
    <property type="entry name" value="HMGL"/>
</dbReference>
<comment type="similarity">
    <text evidence="1">Belongs to the HMG-CoA lyase family.</text>
</comment>
<evidence type="ECO:0000256" key="1">
    <source>
        <dbReference type="ARBA" id="ARBA00009405"/>
    </source>
</evidence>
<organism evidence="5 6">
    <name type="scientific">Tunturiibacter lichenicola</name>
    <dbReference type="NCBI Taxonomy" id="2051959"/>
    <lineage>
        <taxon>Bacteria</taxon>
        <taxon>Pseudomonadati</taxon>
        <taxon>Acidobacteriota</taxon>
        <taxon>Terriglobia</taxon>
        <taxon>Terriglobales</taxon>
        <taxon>Acidobacteriaceae</taxon>
        <taxon>Tunturiibacter</taxon>
    </lineage>
</organism>
<evidence type="ECO:0000256" key="2">
    <source>
        <dbReference type="ARBA" id="ARBA00022723"/>
    </source>
</evidence>
<proteinExistence type="inferred from homology"/>
<dbReference type="PANTHER" id="PTHR42738">
    <property type="entry name" value="HYDROXYMETHYLGLUTARYL-COA LYASE"/>
    <property type="match status" value="1"/>
</dbReference>
<dbReference type="Pfam" id="PF00682">
    <property type="entry name" value="HMGL-like"/>
    <property type="match status" value="1"/>
</dbReference>
<accession>A0A7W8J858</accession>
<gene>
    <name evidence="5" type="ORF">HDF10_002387</name>
</gene>
<name>A0A7W8J858_9BACT</name>
<keyword evidence="2" id="KW-0479">Metal-binding</keyword>
<dbReference type="SUPFAM" id="SSF51569">
    <property type="entry name" value="Aldolase"/>
    <property type="match status" value="1"/>
</dbReference>
<dbReference type="GO" id="GO:0046951">
    <property type="term" value="P:ketone body biosynthetic process"/>
    <property type="evidence" value="ECO:0007669"/>
    <property type="project" value="TreeGrafter"/>
</dbReference>
<keyword evidence="3 5" id="KW-0456">Lyase</keyword>
<dbReference type="CDD" id="cd07938">
    <property type="entry name" value="DRE_TIM_HMGL"/>
    <property type="match status" value="1"/>
</dbReference>
<evidence type="ECO:0000313" key="5">
    <source>
        <dbReference type="EMBL" id="MBB5344408.1"/>
    </source>
</evidence>
<dbReference type="GO" id="GO:0046872">
    <property type="term" value="F:metal ion binding"/>
    <property type="evidence" value="ECO:0007669"/>
    <property type="project" value="UniProtKB-KW"/>
</dbReference>
<dbReference type="EMBL" id="JACHDZ010000003">
    <property type="protein sequence ID" value="MBB5344408.1"/>
    <property type="molecule type" value="Genomic_DNA"/>
</dbReference>
<evidence type="ECO:0000313" key="6">
    <source>
        <dbReference type="Proteomes" id="UP000569092"/>
    </source>
</evidence>
<feature type="domain" description="Pyruvate carboxyltransferase" evidence="4">
    <location>
        <begin position="13"/>
        <end position="278"/>
    </location>
</feature>
<dbReference type="GO" id="GO:0004419">
    <property type="term" value="F:hydroxymethylglutaryl-CoA lyase activity"/>
    <property type="evidence" value="ECO:0007669"/>
    <property type="project" value="UniProtKB-EC"/>
</dbReference>
<evidence type="ECO:0000256" key="3">
    <source>
        <dbReference type="ARBA" id="ARBA00023239"/>
    </source>
</evidence>
<evidence type="ECO:0000259" key="4">
    <source>
        <dbReference type="PROSITE" id="PS50991"/>
    </source>
</evidence>
<dbReference type="InterPro" id="IPR013785">
    <property type="entry name" value="Aldolase_TIM"/>
</dbReference>
<sequence>MTEKEDDKGVSNLVKIIECPRDAWQGLPKNMPAEVKADYLRVLIAAGFKHIDAVSFVSRSAVPQMADSELVLEYLDPPDDVEIIGIVVNGKGAERAVKTGSVQTLGFPYSVSPTFLQRNQSQTPEEALEELEKVGTLAYKAGMDVVAYISMAFGNPYGEAWDIDEVVAACDLLADNGVTQISLADTVGLATPKQVSDLVADVLAVHEGIEIGVHLHARPDQAAEKIRAAYEAGCRRFDAAIGGLGGCPFAQDALVGNVATEVLLAELKALGAELEPLRPLDGLLAASAEILRKYGERVQ</sequence>
<dbReference type="Proteomes" id="UP000569092">
    <property type="component" value="Unassembled WGS sequence"/>
</dbReference>
<comment type="caution">
    <text evidence="5">The sequence shown here is derived from an EMBL/GenBank/DDBJ whole genome shotgun (WGS) entry which is preliminary data.</text>
</comment>
<dbReference type="PROSITE" id="PS50991">
    <property type="entry name" value="PYR_CT"/>
    <property type="match status" value="1"/>
</dbReference>